<accession>A0A8J6UKH3</accession>
<keyword evidence="2" id="KW-1185">Reference proteome</keyword>
<sequence>MINKLNKLRSDKGFSLIEMLIAITIFAVGLLAMAQLQTHAIVYNAQAQRHTVATIHAQNIIDELRAMDFDLLIDENNKTVPIDGYTITTKVTPDEPDPSDTAIQTIDIEVMWTYKGAKSYTLTTAIAKYTK</sequence>
<name>A0A8J6UKH3_9BACT</name>
<reference evidence="1" key="1">
    <citation type="submission" date="2020-09" db="EMBL/GenBank/DDBJ databases">
        <title>Pelobacter alkaliphilus sp. nov., a novel anaerobic arsenate-reducing bacterium from terrestrial mud volcano.</title>
        <authorList>
            <person name="Khomyakova M.A."/>
            <person name="Merkel A.Y."/>
            <person name="Slobodkin A.I."/>
        </authorList>
    </citation>
    <scope>NUCLEOTIDE SEQUENCE</scope>
    <source>
        <strain evidence="1">M08fum</strain>
    </source>
</reference>
<gene>
    <name evidence="1" type="primary">pilV</name>
    <name evidence="1" type="ORF">ICT70_01845</name>
</gene>
<dbReference type="PROSITE" id="PS00409">
    <property type="entry name" value="PROKAR_NTER_METHYL"/>
    <property type="match status" value="1"/>
</dbReference>
<comment type="caution">
    <text evidence="1">The sequence shown here is derived from an EMBL/GenBank/DDBJ whole genome shotgun (WGS) entry which is preliminary data.</text>
</comment>
<dbReference type="NCBIfam" id="TIGR02532">
    <property type="entry name" value="IV_pilin_GFxxxE"/>
    <property type="match status" value="1"/>
</dbReference>
<dbReference type="RefSeq" id="WP_191153685.1">
    <property type="nucleotide sequence ID" value="NZ_JACWUN010000002.1"/>
</dbReference>
<dbReference type="Pfam" id="PF07963">
    <property type="entry name" value="N_methyl"/>
    <property type="match status" value="1"/>
</dbReference>
<protein>
    <submittedName>
        <fullName evidence="1">Type IV pilus modification protein PilV</fullName>
    </submittedName>
</protein>
<dbReference type="InterPro" id="IPR013362">
    <property type="entry name" value="Pilus_4_PilV"/>
</dbReference>
<dbReference type="EMBL" id="JACWUN010000002">
    <property type="protein sequence ID" value="MBD1399407.1"/>
    <property type="molecule type" value="Genomic_DNA"/>
</dbReference>
<proteinExistence type="predicted"/>
<dbReference type="Proteomes" id="UP000632828">
    <property type="component" value="Unassembled WGS sequence"/>
</dbReference>
<evidence type="ECO:0000313" key="2">
    <source>
        <dbReference type="Proteomes" id="UP000632828"/>
    </source>
</evidence>
<dbReference type="NCBIfam" id="TIGR02523">
    <property type="entry name" value="type_IV_pilV"/>
    <property type="match status" value="1"/>
</dbReference>
<evidence type="ECO:0000313" key="1">
    <source>
        <dbReference type="EMBL" id="MBD1399407.1"/>
    </source>
</evidence>
<dbReference type="InterPro" id="IPR012902">
    <property type="entry name" value="N_methyl_site"/>
</dbReference>
<organism evidence="1 2">
    <name type="scientific">Pelovirga terrestris</name>
    <dbReference type="NCBI Taxonomy" id="2771352"/>
    <lineage>
        <taxon>Bacteria</taxon>
        <taxon>Pseudomonadati</taxon>
        <taxon>Thermodesulfobacteriota</taxon>
        <taxon>Desulfuromonadia</taxon>
        <taxon>Geobacterales</taxon>
        <taxon>Geobacteraceae</taxon>
        <taxon>Pelovirga</taxon>
    </lineage>
</organism>
<dbReference type="AlphaFoldDB" id="A0A8J6UKH3"/>